<feature type="transmembrane region" description="Helical" evidence="1">
    <location>
        <begin position="97"/>
        <end position="118"/>
    </location>
</feature>
<evidence type="ECO:0000313" key="3">
    <source>
        <dbReference type="Proteomes" id="UP000599383"/>
    </source>
</evidence>
<organism evidence="2 3">
    <name type="scientific">Ruegeria atlantica</name>
    <dbReference type="NCBI Taxonomy" id="81569"/>
    <lineage>
        <taxon>Bacteria</taxon>
        <taxon>Pseudomonadati</taxon>
        <taxon>Pseudomonadota</taxon>
        <taxon>Alphaproteobacteria</taxon>
        <taxon>Rhodobacterales</taxon>
        <taxon>Roseobacteraceae</taxon>
        <taxon>Ruegeria</taxon>
    </lineage>
</organism>
<dbReference type="RefSeq" id="WP_171364716.1">
    <property type="nucleotide sequence ID" value="NZ_WVQY01000017.1"/>
</dbReference>
<gene>
    <name evidence="2" type="ORF">GS617_21420</name>
</gene>
<dbReference type="InterPro" id="IPR027417">
    <property type="entry name" value="P-loop_NTPase"/>
</dbReference>
<evidence type="ECO:0000313" key="2">
    <source>
        <dbReference type="EMBL" id="NOD32834.1"/>
    </source>
</evidence>
<dbReference type="Gene3D" id="3.40.50.300">
    <property type="entry name" value="P-loop containing nucleotide triphosphate hydrolases"/>
    <property type="match status" value="1"/>
</dbReference>
<sequence length="489" mass="54510">MIAAIAVSLLAVAGFILALWQTNIAGTAQHVVSTCMAGVTALFDNQHSDDAKEAAARQAGLKLLVGGLNLTWRIALALTAAGLPIALADWSGIATGAAVLGVMLRLDYIVVVSVLAFAGAKIGSRLRRADTEEHVEGGQYSPVDQFVHYLAFSGPAILKLASRLEDRMTSQSSTADAAQPVFVTSLARGGTTAVLNALHDAPEVATHIYRDMPFLTAPVLWDKIAGGPKRGVRRQQRAHGDGLEIDLDSPEAFEEAIWKSFWPDHFKGTSIPLWNTCDTNPQADHFFRQHMCSIIRARNSQAGPENALKTRYCSKNNANIARIPYLLKSIPDCRIVVPVRRPECHAESLLRQHINFSKLQARDSFVSRYMADIGHFEFGDLHKPFLFPGFEPEHKDTYHPDYWLDYWICAFRALQEYKEHCVFLFQDDLRSAPQRTMETLCDMLGLSRTHQRFERYFLPNPDAATVENLDTKRLQEARDIYYALKEATA</sequence>
<dbReference type="SUPFAM" id="SSF52540">
    <property type="entry name" value="P-loop containing nucleoside triphosphate hydrolases"/>
    <property type="match status" value="1"/>
</dbReference>
<comment type="caution">
    <text evidence="2">The sequence shown here is derived from an EMBL/GenBank/DDBJ whole genome shotgun (WGS) entry which is preliminary data.</text>
</comment>
<protein>
    <recommendedName>
        <fullName evidence="4">Sulfotransferase domain protein</fullName>
    </recommendedName>
</protein>
<proteinExistence type="predicted"/>
<dbReference type="Proteomes" id="UP000599383">
    <property type="component" value="Unassembled WGS sequence"/>
</dbReference>
<feature type="transmembrane region" description="Helical" evidence="1">
    <location>
        <begin position="70"/>
        <end position="90"/>
    </location>
</feature>
<keyword evidence="1" id="KW-1133">Transmembrane helix</keyword>
<keyword evidence="1" id="KW-0812">Transmembrane</keyword>
<name>A0ABX1WHZ0_9RHOB</name>
<dbReference type="Pfam" id="PF13469">
    <property type="entry name" value="Sulfotransfer_3"/>
    <property type="match status" value="1"/>
</dbReference>
<reference evidence="2 3" key="1">
    <citation type="submission" date="2019-12" db="EMBL/GenBank/DDBJ databases">
        <title>Ruegeria JWLKs population differentiation of coral mucus and skeleton niches.</title>
        <authorList>
            <person name="Luo D."/>
        </authorList>
    </citation>
    <scope>NUCLEOTIDE SEQUENCE [LARGE SCALE GENOMIC DNA]</scope>
    <source>
        <strain evidence="2 3">HKCCD6238</strain>
    </source>
</reference>
<evidence type="ECO:0000256" key="1">
    <source>
        <dbReference type="SAM" id="Phobius"/>
    </source>
</evidence>
<accession>A0ABX1WHZ0</accession>
<evidence type="ECO:0008006" key="4">
    <source>
        <dbReference type="Google" id="ProtNLM"/>
    </source>
</evidence>
<keyword evidence="3" id="KW-1185">Reference proteome</keyword>
<keyword evidence="1" id="KW-0472">Membrane</keyword>
<dbReference type="EMBL" id="WVQY01000017">
    <property type="protein sequence ID" value="NOD32834.1"/>
    <property type="molecule type" value="Genomic_DNA"/>
</dbReference>